<organism evidence="1 2">
    <name type="scientific">Gymnopilus junonius</name>
    <name type="common">Spectacular rustgill mushroom</name>
    <name type="synonym">Gymnopilus spectabilis subsp. junonius</name>
    <dbReference type="NCBI Taxonomy" id="109634"/>
    <lineage>
        <taxon>Eukaryota</taxon>
        <taxon>Fungi</taxon>
        <taxon>Dikarya</taxon>
        <taxon>Basidiomycota</taxon>
        <taxon>Agaricomycotina</taxon>
        <taxon>Agaricomycetes</taxon>
        <taxon>Agaricomycetidae</taxon>
        <taxon>Agaricales</taxon>
        <taxon>Agaricineae</taxon>
        <taxon>Hymenogastraceae</taxon>
        <taxon>Gymnopilus</taxon>
    </lineage>
</organism>
<dbReference type="AlphaFoldDB" id="A0A9P5NG82"/>
<dbReference type="Proteomes" id="UP000724874">
    <property type="component" value="Unassembled WGS sequence"/>
</dbReference>
<keyword evidence="2" id="KW-1185">Reference proteome</keyword>
<sequence length="189" mass="21239">MFIPLPSADVCDQTSPSSLKIAQTVSRTWYNHDPSFWFIVPERVSFHPHGKGMISSPYTVFSQNGTSEETMSQGFKGRLARDGPLGMEGMDDHASFDMIPMLIRSEEAWIPKTWTGGFIPSYIHLDLLLYHHPIPDVKISLDYMYALYDTQSFKDANGLKAGNQTVSIFVSIPLTSEEGKSDSLKKVTW</sequence>
<evidence type="ECO:0000313" key="1">
    <source>
        <dbReference type="EMBL" id="KAF8883603.1"/>
    </source>
</evidence>
<evidence type="ECO:0000313" key="2">
    <source>
        <dbReference type="Proteomes" id="UP000724874"/>
    </source>
</evidence>
<reference evidence="1" key="1">
    <citation type="submission" date="2020-11" db="EMBL/GenBank/DDBJ databases">
        <authorList>
            <consortium name="DOE Joint Genome Institute"/>
            <person name="Ahrendt S."/>
            <person name="Riley R."/>
            <person name="Andreopoulos W."/>
            <person name="LaButti K."/>
            <person name="Pangilinan J."/>
            <person name="Ruiz-duenas F.J."/>
            <person name="Barrasa J.M."/>
            <person name="Sanchez-Garcia M."/>
            <person name="Camarero S."/>
            <person name="Miyauchi S."/>
            <person name="Serrano A."/>
            <person name="Linde D."/>
            <person name="Babiker R."/>
            <person name="Drula E."/>
            <person name="Ayuso-Fernandez I."/>
            <person name="Pacheco R."/>
            <person name="Padilla G."/>
            <person name="Ferreira P."/>
            <person name="Barriuso J."/>
            <person name="Kellner H."/>
            <person name="Castanera R."/>
            <person name="Alfaro M."/>
            <person name="Ramirez L."/>
            <person name="Pisabarro A.G."/>
            <person name="Kuo A."/>
            <person name="Tritt A."/>
            <person name="Lipzen A."/>
            <person name="He G."/>
            <person name="Yan M."/>
            <person name="Ng V."/>
            <person name="Cullen D."/>
            <person name="Martin F."/>
            <person name="Rosso M.-N."/>
            <person name="Henrissat B."/>
            <person name="Hibbett D."/>
            <person name="Martinez A.T."/>
            <person name="Grigoriev I.V."/>
        </authorList>
    </citation>
    <scope>NUCLEOTIDE SEQUENCE</scope>
    <source>
        <strain evidence="1">AH 44721</strain>
    </source>
</reference>
<name>A0A9P5NG82_GYMJU</name>
<accession>A0A9P5NG82</accession>
<dbReference type="OrthoDB" id="2924463at2759"/>
<gene>
    <name evidence="1" type="ORF">CPB84DRAFT_1850889</name>
</gene>
<proteinExistence type="predicted"/>
<protein>
    <submittedName>
        <fullName evidence="1">Uncharacterized protein</fullName>
    </submittedName>
</protein>
<comment type="caution">
    <text evidence="1">The sequence shown here is derived from an EMBL/GenBank/DDBJ whole genome shotgun (WGS) entry which is preliminary data.</text>
</comment>
<dbReference type="EMBL" id="JADNYJ010000114">
    <property type="protein sequence ID" value="KAF8883603.1"/>
    <property type="molecule type" value="Genomic_DNA"/>
</dbReference>